<organism evidence="3 4">
    <name type="scientific">Tritrichomonas musculus</name>
    <dbReference type="NCBI Taxonomy" id="1915356"/>
    <lineage>
        <taxon>Eukaryota</taxon>
        <taxon>Metamonada</taxon>
        <taxon>Parabasalia</taxon>
        <taxon>Tritrichomonadida</taxon>
        <taxon>Tritrichomonadidae</taxon>
        <taxon>Tritrichomonas</taxon>
    </lineage>
</organism>
<gene>
    <name evidence="3" type="ORF">M9Y10_001886</name>
</gene>
<evidence type="ECO:0000313" key="3">
    <source>
        <dbReference type="EMBL" id="KAK8899570.1"/>
    </source>
</evidence>
<feature type="domain" description="Initiator binding" evidence="2">
    <location>
        <begin position="86"/>
        <end position="209"/>
    </location>
</feature>
<evidence type="ECO:0000256" key="1">
    <source>
        <dbReference type="SAM" id="MobiDB-lite"/>
    </source>
</evidence>
<evidence type="ECO:0000313" key="4">
    <source>
        <dbReference type="Proteomes" id="UP001470230"/>
    </source>
</evidence>
<feature type="region of interest" description="Disordered" evidence="1">
    <location>
        <begin position="224"/>
        <end position="252"/>
    </location>
</feature>
<evidence type="ECO:0000259" key="2">
    <source>
        <dbReference type="Pfam" id="PF10416"/>
    </source>
</evidence>
<feature type="compositionally biased region" description="Low complexity" evidence="1">
    <location>
        <begin position="225"/>
        <end position="243"/>
    </location>
</feature>
<dbReference type="Pfam" id="PF10416">
    <property type="entry name" value="IBD"/>
    <property type="match status" value="1"/>
</dbReference>
<protein>
    <recommendedName>
        <fullName evidence="2">Initiator binding domain-containing protein</fullName>
    </recommendedName>
</protein>
<feature type="compositionally biased region" description="Polar residues" evidence="1">
    <location>
        <begin position="385"/>
        <end position="402"/>
    </location>
</feature>
<dbReference type="Proteomes" id="UP001470230">
    <property type="component" value="Unassembled WGS sequence"/>
</dbReference>
<feature type="region of interest" description="Disordered" evidence="1">
    <location>
        <begin position="45"/>
        <end position="69"/>
    </location>
</feature>
<accession>A0ABR2LB94</accession>
<keyword evidence="4" id="KW-1185">Reference proteome</keyword>
<name>A0ABR2LB94_9EUKA</name>
<sequence length="432" mass="49912">MIDPSPAVGGINQSGISTADRHTNMDTSQYGQKIDLVDTYAESDRNVEKEADGNSNDINDNNDRTDHDDIKNDLLPQYWNLLTDVDKNGYHNLKMAFNAGSIKRNRGHRIETFDGILDAIRRYAEQGNENDWKRFLVCGVCWMDQAIAINTRQLRLLISKCKSSINGSLQKLGFSTNTSHSESWKILFSRIPLLKDNFTEIRQWTIRYRIPPTPANGAILNTITQQQQQPSQQQMQQTQQQQQAHKNNHNRQDPHIRELEARQQLVMMQQHQQLHQMMNKYNNDTKNVKNANSTSSNPQQQQQQMFAYQYPMITAQQLPPQQKPTFYPMQMMPNQMNMPPSKQQSVPSFPQQQSKLEKVHFPPNQEPRFSTPTIKIDLVKSQSDNPNITTHTPPAQPTNNFATLPPIQRCPLKFRVKLMEMERKSDKNNDTT</sequence>
<proteinExistence type="predicted"/>
<dbReference type="InterPro" id="IPR018845">
    <property type="entry name" value="Initiator-bd"/>
</dbReference>
<dbReference type="EMBL" id="JAPFFF010000001">
    <property type="protein sequence ID" value="KAK8899570.1"/>
    <property type="molecule type" value="Genomic_DNA"/>
</dbReference>
<reference evidence="3 4" key="1">
    <citation type="submission" date="2024-04" db="EMBL/GenBank/DDBJ databases">
        <title>Tritrichomonas musculus Genome.</title>
        <authorList>
            <person name="Alves-Ferreira E."/>
            <person name="Grigg M."/>
            <person name="Lorenzi H."/>
            <person name="Galac M."/>
        </authorList>
    </citation>
    <scope>NUCLEOTIDE SEQUENCE [LARGE SCALE GENOMIC DNA]</scope>
    <source>
        <strain evidence="3 4">EAF2021</strain>
    </source>
</reference>
<comment type="caution">
    <text evidence="3">The sequence shown here is derived from an EMBL/GenBank/DDBJ whole genome shotgun (WGS) entry which is preliminary data.</text>
</comment>
<feature type="region of interest" description="Disordered" evidence="1">
    <location>
        <begin position="1"/>
        <end position="31"/>
    </location>
</feature>
<feature type="region of interest" description="Disordered" evidence="1">
    <location>
        <begin position="385"/>
        <end position="405"/>
    </location>
</feature>